<gene>
    <name evidence="1" type="ORF">TSPGSL018_10934</name>
</gene>
<evidence type="ECO:0000313" key="1">
    <source>
        <dbReference type="EMBL" id="JAC80152.1"/>
    </source>
</evidence>
<proteinExistence type="predicted"/>
<dbReference type="EMBL" id="GBEZ01005123">
    <property type="protein sequence ID" value="JAC80152.1"/>
    <property type="molecule type" value="Transcribed_RNA"/>
</dbReference>
<sequence length="81" mass="9280">MVWGWGGESMLSWVQELSWRSEVWKSRHWMGRSCSERTWTSTRIVLGPNPETPCSSFGQLALSFLWQMGSDVVENEGDDLA</sequence>
<feature type="non-terminal residue" evidence="1">
    <location>
        <position position="81"/>
    </location>
</feature>
<name>A0A061S4S8_9CHLO</name>
<organism evidence="1">
    <name type="scientific">Tetraselmis sp. GSL018</name>
    <dbReference type="NCBI Taxonomy" id="582737"/>
    <lineage>
        <taxon>Eukaryota</taxon>
        <taxon>Viridiplantae</taxon>
        <taxon>Chlorophyta</taxon>
        <taxon>core chlorophytes</taxon>
        <taxon>Chlorodendrophyceae</taxon>
        <taxon>Chlorodendrales</taxon>
        <taxon>Chlorodendraceae</taxon>
        <taxon>Tetraselmis</taxon>
    </lineage>
</organism>
<reference evidence="1" key="1">
    <citation type="submission" date="2014-05" db="EMBL/GenBank/DDBJ databases">
        <title>The transcriptome of the halophilic microalga Tetraselmis sp. GSL018 isolated from the Great Salt Lake, Utah.</title>
        <authorList>
            <person name="Jinkerson R.E."/>
            <person name="D'Adamo S."/>
            <person name="Posewitz M.C."/>
        </authorList>
    </citation>
    <scope>NUCLEOTIDE SEQUENCE</scope>
    <source>
        <strain evidence="1">GSL018</strain>
    </source>
</reference>
<protein>
    <submittedName>
        <fullName evidence="1">Uncharacterized protein</fullName>
    </submittedName>
</protein>
<accession>A0A061S4S8</accession>
<dbReference type="AlphaFoldDB" id="A0A061S4S8"/>